<feature type="domain" description="Rhodanese" evidence="1">
    <location>
        <begin position="24"/>
        <end position="107"/>
    </location>
</feature>
<reference evidence="2" key="1">
    <citation type="submission" date="2024-07" db="EMBL/GenBank/DDBJ databases">
        <authorList>
            <person name="fu j."/>
        </authorList>
    </citation>
    <scope>NUCLEOTIDE SEQUENCE</scope>
    <source>
        <strain evidence="2">P10A9</strain>
    </source>
</reference>
<dbReference type="PROSITE" id="PS50206">
    <property type="entry name" value="RHODANESE_3"/>
    <property type="match status" value="1"/>
</dbReference>
<evidence type="ECO:0000259" key="1">
    <source>
        <dbReference type="PROSITE" id="PS50206"/>
    </source>
</evidence>
<name>A0AB39L3A2_9MICC</name>
<protein>
    <submittedName>
        <fullName evidence="2">Rhodanese-like domain-containing protein</fullName>
    </submittedName>
</protein>
<dbReference type="CDD" id="cd00158">
    <property type="entry name" value="RHOD"/>
    <property type="match status" value="1"/>
</dbReference>
<dbReference type="InterPro" id="IPR036873">
    <property type="entry name" value="Rhodanese-like_dom_sf"/>
</dbReference>
<dbReference type="Pfam" id="PF00581">
    <property type="entry name" value="Rhodanese"/>
    <property type="match status" value="1"/>
</dbReference>
<accession>A0AB39L3A2</accession>
<evidence type="ECO:0000313" key="2">
    <source>
        <dbReference type="EMBL" id="XDP45485.1"/>
    </source>
</evidence>
<proteinExistence type="predicted"/>
<dbReference type="AlphaFoldDB" id="A0AB39L3A2"/>
<dbReference type="EMBL" id="CP163302">
    <property type="protein sequence ID" value="XDP45485.1"/>
    <property type="molecule type" value="Genomic_DNA"/>
</dbReference>
<dbReference type="PANTHER" id="PTHR43031:SF1">
    <property type="entry name" value="PYRIDINE NUCLEOTIDE-DISULPHIDE OXIDOREDUCTASE"/>
    <property type="match status" value="1"/>
</dbReference>
<dbReference type="InterPro" id="IPR050229">
    <property type="entry name" value="GlpE_sulfurtransferase"/>
</dbReference>
<sequence length="108" mass="11434">MGFLSKLFAKPYATVSAQQAQDLVREGAVLADVRTPAEWRLGHARRAHHMPLDALPTRITGLRKDRPVVAICASGIRSAAAARQLAAAGITAYSVRGGMGAWRAAGLD</sequence>
<organism evidence="2">
    <name type="scientific">Sinomonas puerhi</name>
    <dbReference type="NCBI Taxonomy" id="3238584"/>
    <lineage>
        <taxon>Bacteria</taxon>
        <taxon>Bacillati</taxon>
        <taxon>Actinomycetota</taxon>
        <taxon>Actinomycetes</taxon>
        <taxon>Micrococcales</taxon>
        <taxon>Micrococcaceae</taxon>
        <taxon>Sinomonas</taxon>
    </lineage>
</organism>
<gene>
    <name evidence="2" type="ORF">AB5L97_00200</name>
</gene>
<dbReference type="KEGG" id="spue:AB5L97_00200"/>
<dbReference type="PANTHER" id="PTHR43031">
    <property type="entry name" value="FAD-DEPENDENT OXIDOREDUCTASE"/>
    <property type="match status" value="1"/>
</dbReference>
<dbReference type="InterPro" id="IPR001763">
    <property type="entry name" value="Rhodanese-like_dom"/>
</dbReference>
<dbReference type="Gene3D" id="3.40.250.10">
    <property type="entry name" value="Rhodanese-like domain"/>
    <property type="match status" value="1"/>
</dbReference>
<dbReference type="SMART" id="SM00450">
    <property type="entry name" value="RHOD"/>
    <property type="match status" value="1"/>
</dbReference>
<dbReference type="SUPFAM" id="SSF52821">
    <property type="entry name" value="Rhodanese/Cell cycle control phosphatase"/>
    <property type="match status" value="1"/>
</dbReference>
<dbReference type="RefSeq" id="WP_307958063.1">
    <property type="nucleotide sequence ID" value="NZ_CP163302.1"/>
</dbReference>